<dbReference type="InterPro" id="IPR011990">
    <property type="entry name" value="TPR-like_helical_dom_sf"/>
</dbReference>
<evidence type="ECO:0000313" key="5">
    <source>
        <dbReference type="Proteomes" id="UP000244168"/>
    </source>
</evidence>
<evidence type="ECO:0000313" key="4">
    <source>
        <dbReference type="EMBL" id="PTR01645.1"/>
    </source>
</evidence>
<gene>
    <name evidence="4" type="ORF">C8P68_101882</name>
</gene>
<dbReference type="EMBL" id="QAOQ01000001">
    <property type="protein sequence ID" value="PTR01645.1"/>
    <property type="molecule type" value="Genomic_DNA"/>
</dbReference>
<protein>
    <submittedName>
        <fullName evidence="4">Tetratricopeptide repeat protein</fullName>
    </submittedName>
</protein>
<keyword evidence="5" id="KW-1185">Reference proteome</keyword>
<sequence length="160" mass="19069">MHNWEDSYLEAEEAIRNTNYLHAKQLLENIILDEPSTAQAHNSLGWLYRTQFDDYERAENHYKAAIKSNPNYPHAYVNLIILYTYQEQWEKLKGVAERAMHRPLVDKSLIYYRLGIMEEYLQNFESAVDYYKKAIKLCLNFDTIEDYKRAIGNCEYKANL</sequence>
<dbReference type="SMART" id="SM00028">
    <property type="entry name" value="TPR"/>
    <property type="match status" value="2"/>
</dbReference>
<organism evidence="4 5">
    <name type="scientific">Mucilaginibacter yixingensis</name>
    <dbReference type="NCBI Taxonomy" id="1295612"/>
    <lineage>
        <taxon>Bacteria</taxon>
        <taxon>Pseudomonadati</taxon>
        <taxon>Bacteroidota</taxon>
        <taxon>Sphingobacteriia</taxon>
        <taxon>Sphingobacteriales</taxon>
        <taxon>Sphingobacteriaceae</taxon>
        <taxon>Mucilaginibacter</taxon>
    </lineage>
</organism>
<feature type="repeat" description="TPR" evidence="3">
    <location>
        <begin position="108"/>
        <end position="141"/>
    </location>
</feature>
<proteinExistence type="predicted"/>
<evidence type="ECO:0000256" key="2">
    <source>
        <dbReference type="ARBA" id="ARBA00022803"/>
    </source>
</evidence>
<dbReference type="RefSeq" id="WP_146166468.1">
    <property type="nucleotide sequence ID" value="NZ_CP160205.1"/>
</dbReference>
<dbReference type="InterPro" id="IPR013105">
    <property type="entry name" value="TPR_2"/>
</dbReference>
<dbReference type="InterPro" id="IPR019734">
    <property type="entry name" value="TPR_rpt"/>
</dbReference>
<dbReference type="AlphaFoldDB" id="A0A2T5JGU1"/>
<accession>A0A2T5JGU1</accession>
<keyword evidence="2 3" id="KW-0802">TPR repeat</keyword>
<keyword evidence="1" id="KW-0677">Repeat</keyword>
<dbReference type="Gene3D" id="1.25.40.10">
    <property type="entry name" value="Tetratricopeptide repeat domain"/>
    <property type="match status" value="2"/>
</dbReference>
<dbReference type="SUPFAM" id="SSF48452">
    <property type="entry name" value="TPR-like"/>
    <property type="match status" value="1"/>
</dbReference>
<reference evidence="4 5" key="1">
    <citation type="submission" date="2018-04" db="EMBL/GenBank/DDBJ databases">
        <title>Genomic Encyclopedia of Archaeal and Bacterial Type Strains, Phase II (KMG-II): from individual species to whole genera.</title>
        <authorList>
            <person name="Goeker M."/>
        </authorList>
    </citation>
    <scope>NUCLEOTIDE SEQUENCE [LARGE SCALE GENOMIC DNA]</scope>
    <source>
        <strain evidence="4 5">DSM 26809</strain>
    </source>
</reference>
<dbReference type="Pfam" id="PF07719">
    <property type="entry name" value="TPR_2"/>
    <property type="match status" value="1"/>
</dbReference>
<evidence type="ECO:0000256" key="3">
    <source>
        <dbReference type="PROSITE-ProRule" id="PRU00339"/>
    </source>
</evidence>
<dbReference type="Proteomes" id="UP000244168">
    <property type="component" value="Unassembled WGS sequence"/>
</dbReference>
<dbReference type="Pfam" id="PF13432">
    <property type="entry name" value="TPR_16"/>
    <property type="match status" value="1"/>
</dbReference>
<evidence type="ECO:0000256" key="1">
    <source>
        <dbReference type="ARBA" id="ARBA00022737"/>
    </source>
</evidence>
<dbReference type="PROSITE" id="PS50005">
    <property type="entry name" value="TPR"/>
    <property type="match status" value="1"/>
</dbReference>
<comment type="caution">
    <text evidence="4">The sequence shown here is derived from an EMBL/GenBank/DDBJ whole genome shotgun (WGS) entry which is preliminary data.</text>
</comment>
<name>A0A2T5JGU1_9SPHI</name>
<dbReference type="OrthoDB" id="791132at2"/>